<dbReference type="Pfam" id="PF00512">
    <property type="entry name" value="HisKA"/>
    <property type="match status" value="1"/>
</dbReference>
<dbReference type="Gene3D" id="3.30.450.20">
    <property type="entry name" value="PAS domain"/>
    <property type="match status" value="1"/>
</dbReference>
<dbReference type="eggNOG" id="COG2205">
    <property type="taxonomic scope" value="Bacteria"/>
</dbReference>
<organism evidence="6 7">
    <name type="scientific">Pseudomonas rhizosphaerae</name>
    <dbReference type="NCBI Taxonomy" id="216142"/>
    <lineage>
        <taxon>Bacteria</taxon>
        <taxon>Pseudomonadati</taxon>
        <taxon>Pseudomonadota</taxon>
        <taxon>Gammaproteobacteria</taxon>
        <taxon>Pseudomonadales</taxon>
        <taxon>Pseudomonadaceae</taxon>
        <taxon>Pseudomonas</taxon>
    </lineage>
</organism>
<feature type="transmembrane region" description="Helical" evidence="4">
    <location>
        <begin position="126"/>
        <end position="144"/>
    </location>
</feature>
<dbReference type="Pfam" id="PF02518">
    <property type="entry name" value="HATPase_c"/>
    <property type="match status" value="1"/>
</dbReference>
<dbReference type="GO" id="GO:0000155">
    <property type="term" value="F:phosphorelay sensor kinase activity"/>
    <property type="evidence" value="ECO:0007669"/>
    <property type="project" value="InterPro"/>
</dbReference>
<dbReference type="AlphaFoldDB" id="A0A089ZRK1"/>
<dbReference type="EMBL" id="CP009533">
    <property type="protein sequence ID" value="AIS19521.1"/>
    <property type="molecule type" value="Genomic_DNA"/>
</dbReference>
<feature type="domain" description="Histidine kinase" evidence="5">
    <location>
        <begin position="317"/>
        <end position="528"/>
    </location>
</feature>
<accession>A0A089ZRK1</accession>
<dbReference type="InterPro" id="IPR036890">
    <property type="entry name" value="HATPase_C_sf"/>
</dbReference>
<dbReference type="CDD" id="cd00082">
    <property type="entry name" value="HisKA"/>
    <property type="match status" value="1"/>
</dbReference>
<dbReference type="Gene3D" id="1.10.287.130">
    <property type="match status" value="1"/>
</dbReference>
<dbReference type="SMART" id="SM00388">
    <property type="entry name" value="HisKA"/>
    <property type="match status" value="1"/>
</dbReference>
<feature type="transmembrane region" description="Helical" evidence="4">
    <location>
        <begin position="51"/>
        <end position="69"/>
    </location>
</feature>
<keyword evidence="3" id="KW-0597">Phosphoprotein</keyword>
<proteinExistence type="predicted"/>
<dbReference type="FunFam" id="1.10.287.130:FF:000057">
    <property type="entry name" value="Type IV pilus sensor protein PilS"/>
    <property type="match status" value="1"/>
</dbReference>
<evidence type="ECO:0000313" key="6">
    <source>
        <dbReference type="EMBL" id="AIS19521.1"/>
    </source>
</evidence>
<dbReference type="PANTHER" id="PTHR43065">
    <property type="entry name" value="SENSOR HISTIDINE KINASE"/>
    <property type="match status" value="1"/>
</dbReference>
<feature type="transmembrane region" description="Helical" evidence="4">
    <location>
        <begin position="21"/>
        <end position="39"/>
    </location>
</feature>
<keyword evidence="6" id="KW-0418">Kinase</keyword>
<dbReference type="Gene3D" id="3.30.565.10">
    <property type="entry name" value="Histidine kinase-like ATPase, C-terminal domain"/>
    <property type="match status" value="1"/>
</dbReference>
<dbReference type="SUPFAM" id="SSF55874">
    <property type="entry name" value="ATPase domain of HSP90 chaperone/DNA topoisomerase II/histidine kinase"/>
    <property type="match status" value="1"/>
</dbReference>
<dbReference type="Pfam" id="PF25323">
    <property type="entry name" value="6TM_PilS"/>
    <property type="match status" value="1"/>
</dbReference>
<keyword evidence="4" id="KW-0472">Membrane</keyword>
<evidence type="ECO:0000256" key="4">
    <source>
        <dbReference type="SAM" id="Phobius"/>
    </source>
</evidence>
<keyword evidence="6" id="KW-0808">Transferase</keyword>
<dbReference type="InterPro" id="IPR003594">
    <property type="entry name" value="HATPase_dom"/>
</dbReference>
<dbReference type="SUPFAM" id="SSF47384">
    <property type="entry name" value="Homodimeric domain of signal transducing histidine kinase"/>
    <property type="match status" value="1"/>
</dbReference>
<dbReference type="PRINTS" id="PR00344">
    <property type="entry name" value="BCTRLSENSOR"/>
</dbReference>
<feature type="transmembrane region" description="Helical" evidence="4">
    <location>
        <begin position="76"/>
        <end position="96"/>
    </location>
</feature>
<sequence length="531" mass="58611">MPAEAQFLGGAQAQRMLRLYHLYRLTIGLSLVLLISSNMDNRLLEVADGELFRAGSWLYLILNILVVVLMGNPRRVLPVFSLATADVIMLAGLFYAGGGTPSGIGNLMIASVAMGNLLLRGRLGLLIAALATIGIIYLTFYLSISRPAAANDYLQASTLGVLCFAVWFVVQGLSRLLRTSENLAEQRASDVTSLEALNSLILQRMRTGILVLDTELRVQLANQGALALFGRMTLNGELIADHSTDLIERLLQWQTNPALRVKSLKLSPTGPSIQASFIALRRGNEQQQTLVFLEDLSQIAQQAQQLKLAALGRLTASIAHEIRNPLGAISHAGQLLQESEDLPVADRRLTQIIQDQCKRMNLIIENVLQLSRRRPSAPHPLDLKVWLEKFVSDFRATARPGQQLHMYVSDGTLETRMDANQLAQVLNNLVENGLRYSAQQQGQAQVWLNLFVEPTNGLPILEVLDDGPGFAADQLQHMFEPFFTTESNGTGLGLYISRELCESNQAHLDYRAREKGGSCMRITFAHPRKQG</sequence>
<dbReference type="Proteomes" id="UP000029499">
    <property type="component" value="Chromosome"/>
</dbReference>
<feature type="transmembrane region" description="Helical" evidence="4">
    <location>
        <begin position="156"/>
        <end position="177"/>
    </location>
</feature>
<dbReference type="SMART" id="SM00387">
    <property type="entry name" value="HATPase_c"/>
    <property type="match status" value="1"/>
</dbReference>
<gene>
    <name evidence="6" type="ORF">LT40_19835</name>
</gene>
<keyword evidence="7" id="KW-1185">Reference proteome</keyword>
<dbReference type="HOGENOM" id="CLU_000445_114_39_6"/>
<dbReference type="InterPro" id="IPR036097">
    <property type="entry name" value="HisK_dim/P_sf"/>
</dbReference>
<evidence type="ECO:0000256" key="2">
    <source>
        <dbReference type="ARBA" id="ARBA00012438"/>
    </source>
</evidence>
<name>A0A089ZRK1_9PSED</name>
<evidence type="ECO:0000256" key="1">
    <source>
        <dbReference type="ARBA" id="ARBA00000085"/>
    </source>
</evidence>
<dbReference type="KEGG" id="prh:LT40_19835"/>
<evidence type="ECO:0000259" key="5">
    <source>
        <dbReference type="PROSITE" id="PS50109"/>
    </source>
</evidence>
<evidence type="ECO:0000256" key="3">
    <source>
        <dbReference type="ARBA" id="ARBA00022553"/>
    </source>
</evidence>
<keyword evidence="4" id="KW-0812">Transmembrane</keyword>
<dbReference type="STRING" id="216142.LT40_19835"/>
<dbReference type="InterPro" id="IPR004358">
    <property type="entry name" value="Sig_transdc_His_kin-like_C"/>
</dbReference>
<dbReference type="PROSITE" id="PS50109">
    <property type="entry name" value="HIS_KIN"/>
    <property type="match status" value="1"/>
</dbReference>
<dbReference type="InterPro" id="IPR003661">
    <property type="entry name" value="HisK_dim/P_dom"/>
</dbReference>
<protein>
    <recommendedName>
        <fullName evidence="2">histidine kinase</fullName>
        <ecNumber evidence="2">2.7.13.3</ecNumber>
    </recommendedName>
</protein>
<dbReference type="InterPro" id="IPR005467">
    <property type="entry name" value="His_kinase_dom"/>
</dbReference>
<dbReference type="RefSeq" id="WP_043192821.1">
    <property type="nucleotide sequence ID" value="NZ_CP009533.1"/>
</dbReference>
<dbReference type="EC" id="2.7.13.3" evidence="2"/>
<reference evidence="6 7" key="1">
    <citation type="journal article" date="2015" name="J. Biotechnol.">
        <title>Complete genome sequence of Pseudomonas rhizosphaerae IH5T (=DSM 16299T), a phosphate-solubilizing rhizobacterium for bacterial biofertilizer.</title>
        <authorList>
            <person name="Kwak Y."/>
            <person name="Jung B.K."/>
            <person name="Shin J.H."/>
        </authorList>
    </citation>
    <scope>NUCLEOTIDE SEQUENCE [LARGE SCALE GENOMIC DNA]</scope>
    <source>
        <strain evidence="6">DSM 16299</strain>
    </source>
</reference>
<comment type="catalytic activity">
    <reaction evidence="1">
        <text>ATP + protein L-histidine = ADP + protein N-phospho-L-histidine.</text>
        <dbReference type="EC" id="2.7.13.3"/>
    </reaction>
</comment>
<keyword evidence="4" id="KW-1133">Transmembrane helix</keyword>
<dbReference type="PANTHER" id="PTHR43065:SF52">
    <property type="entry name" value="SENSOR PROTEIN KINASE PILS"/>
    <property type="match status" value="1"/>
</dbReference>
<evidence type="ECO:0000313" key="7">
    <source>
        <dbReference type="Proteomes" id="UP000029499"/>
    </source>
</evidence>